<organism evidence="1 2">
    <name type="scientific">Antiquaquibacter oligotrophicus</name>
    <dbReference type="NCBI Taxonomy" id="2880260"/>
    <lineage>
        <taxon>Bacteria</taxon>
        <taxon>Bacillati</taxon>
        <taxon>Actinomycetota</taxon>
        <taxon>Actinomycetes</taxon>
        <taxon>Micrococcales</taxon>
        <taxon>Microbacteriaceae</taxon>
        <taxon>Antiquaquibacter</taxon>
    </lineage>
</organism>
<dbReference type="RefSeq" id="WP_322134872.1">
    <property type="nucleotide sequence ID" value="NZ_CP085036.1"/>
</dbReference>
<dbReference type="EMBL" id="JARXVQ010000001">
    <property type="protein sequence ID" value="MDH6182599.1"/>
    <property type="molecule type" value="Genomic_DNA"/>
</dbReference>
<evidence type="ECO:0008006" key="3">
    <source>
        <dbReference type="Google" id="ProtNLM"/>
    </source>
</evidence>
<gene>
    <name evidence="1" type="ORF">M2152_002781</name>
</gene>
<comment type="caution">
    <text evidence="1">The sequence shown here is derived from an EMBL/GenBank/DDBJ whole genome shotgun (WGS) entry which is preliminary data.</text>
</comment>
<sequence length="65" mass="7035">MSISKKHRAILEQLKHDGQGDTEHYAQLEALATQAGNLAAGPGRDDAAAHELEKKFSDLAAKHRS</sequence>
<protein>
    <recommendedName>
        <fullName evidence="3">DUF2383 domain-containing protein</fullName>
    </recommendedName>
</protein>
<reference evidence="1 2" key="1">
    <citation type="submission" date="2023-04" db="EMBL/GenBank/DDBJ databases">
        <title>Genome Encyclopedia of Bacteria and Archaea VI: Functional Genomics of Type Strains.</title>
        <authorList>
            <person name="Whitman W."/>
        </authorList>
    </citation>
    <scope>NUCLEOTIDE SEQUENCE [LARGE SCALE GENOMIC DNA]</scope>
    <source>
        <strain evidence="1 2">SG_E_30_P1</strain>
    </source>
</reference>
<evidence type="ECO:0000313" key="1">
    <source>
        <dbReference type="EMBL" id="MDH6182599.1"/>
    </source>
</evidence>
<keyword evidence="2" id="KW-1185">Reference proteome</keyword>
<name>A0ABT6KRW3_9MICO</name>
<dbReference type="Proteomes" id="UP001160142">
    <property type="component" value="Unassembled WGS sequence"/>
</dbReference>
<proteinExistence type="predicted"/>
<accession>A0ABT6KRW3</accession>
<evidence type="ECO:0000313" key="2">
    <source>
        <dbReference type="Proteomes" id="UP001160142"/>
    </source>
</evidence>